<dbReference type="InterPro" id="IPR000477">
    <property type="entry name" value="RT_dom"/>
</dbReference>
<organism evidence="3">
    <name type="scientific">Fagus sylvatica</name>
    <name type="common">Beechnut</name>
    <dbReference type="NCBI Taxonomy" id="28930"/>
    <lineage>
        <taxon>Eukaryota</taxon>
        <taxon>Viridiplantae</taxon>
        <taxon>Streptophyta</taxon>
        <taxon>Embryophyta</taxon>
        <taxon>Tracheophyta</taxon>
        <taxon>Spermatophyta</taxon>
        <taxon>Magnoliopsida</taxon>
        <taxon>eudicotyledons</taxon>
        <taxon>Gunneridae</taxon>
        <taxon>Pentapetalae</taxon>
        <taxon>rosids</taxon>
        <taxon>fabids</taxon>
        <taxon>Fagales</taxon>
        <taxon>Fagaceae</taxon>
        <taxon>Fagus</taxon>
    </lineage>
</organism>
<dbReference type="PROSITE" id="PS50878">
    <property type="entry name" value="RT_POL"/>
    <property type="match status" value="1"/>
</dbReference>
<dbReference type="CDD" id="cd01650">
    <property type="entry name" value="RT_nLTR_like"/>
    <property type="match status" value="1"/>
</dbReference>
<gene>
    <name evidence="3" type="ORF">FSB_LOCUS50826</name>
</gene>
<name>A0A2N9IFJ5_FAGSY</name>
<feature type="domain" description="Reverse transcriptase" evidence="2">
    <location>
        <begin position="818"/>
        <end position="1097"/>
    </location>
</feature>
<protein>
    <recommendedName>
        <fullName evidence="2">Reverse transcriptase domain-containing protein</fullName>
    </recommendedName>
</protein>
<evidence type="ECO:0000313" key="3">
    <source>
        <dbReference type="EMBL" id="SPD22944.1"/>
    </source>
</evidence>
<dbReference type="Pfam" id="PF13966">
    <property type="entry name" value="zf-RVT"/>
    <property type="match status" value="1"/>
</dbReference>
<reference evidence="3" key="1">
    <citation type="submission" date="2018-02" db="EMBL/GenBank/DDBJ databases">
        <authorList>
            <person name="Cohen D.B."/>
            <person name="Kent A.D."/>
        </authorList>
    </citation>
    <scope>NUCLEOTIDE SEQUENCE</scope>
</reference>
<dbReference type="SUPFAM" id="SSF56219">
    <property type="entry name" value="DNase I-like"/>
    <property type="match status" value="1"/>
</dbReference>
<feature type="region of interest" description="Disordered" evidence="1">
    <location>
        <begin position="220"/>
        <end position="248"/>
    </location>
</feature>
<evidence type="ECO:0000256" key="1">
    <source>
        <dbReference type="SAM" id="MobiDB-lite"/>
    </source>
</evidence>
<dbReference type="Pfam" id="PF00078">
    <property type="entry name" value="RVT_1"/>
    <property type="match status" value="1"/>
</dbReference>
<proteinExistence type="predicted"/>
<dbReference type="InterPro" id="IPR043502">
    <property type="entry name" value="DNA/RNA_pol_sf"/>
</dbReference>
<dbReference type="Gene3D" id="3.60.10.10">
    <property type="entry name" value="Endonuclease/exonuclease/phosphatase"/>
    <property type="match status" value="1"/>
</dbReference>
<accession>A0A2N9IFJ5</accession>
<dbReference type="PANTHER" id="PTHR33116">
    <property type="entry name" value="REVERSE TRANSCRIPTASE ZINC-BINDING DOMAIN-CONTAINING PROTEIN-RELATED-RELATED"/>
    <property type="match status" value="1"/>
</dbReference>
<evidence type="ECO:0000259" key="2">
    <source>
        <dbReference type="PROSITE" id="PS50878"/>
    </source>
</evidence>
<dbReference type="InterPro" id="IPR036691">
    <property type="entry name" value="Endo/exonu/phosph_ase_sf"/>
</dbReference>
<sequence>MGYKRYFHVESKSFELIKNVFEVCIIERGRQHRSEVSMGFAAVLWFRDAILEVAKLSRDQNVFRSFREGNKVYVIQKQRNDRGNFVTVTVLGDSKGRGGVIILEGRESWGWRGISMEVDGLLRSKAIEHQSANHYPWPPTGKSTAARNLRKESCTFKAAVTQGIDIPNILLNIPGGDKIPEEFMAKNEVLLNLKVKLSCGTDGKWQAVWAGLADIDSSGINGPHLQGPSHDPKSGSKQDLNPGPKHMLKPSLVQASRSQVWRPIGSKPNNMGNFANNIGKTGSGVVETRLPEVTVSNRFSTFQVGEALGSCEIADLTSPLVIDPEDSDPPAGQSSRLWGDFGSDEAEEEDDVSVAWEDPIPVVSGSDIVCWADEETPLEVAPLAMAGSAVEGSKIGGELKVGVERRNPSSPIQVLEQLQEFGQEVGVSFEGFEEELLILLKAIEDRRNSHSGPGGDRKKMQKSTGKGSRELKNLISIINYDAGGSKNKGSSRERALAWGVHHIDWVYLGSMGASRGILIMWDTRVVEKIDEVVGYYSVSCKFRSVTDSHEWIFSGVYGPQNDGERRLMWEELAGISSWWDSPWCIGGDFNATQFPFEKLEGGRFTWSNGREINAMSRLDCFLFSHEWDEKFPTIKQQCLTRLLLSDHFPVMLECGQFRHGKRPFRFENMWLKSEGFVERVKESRSLSSNERIQQERLVTEWERNSLLEEISWRQKSRELWLKEGDKNTKFFHKVANSHRRYNTISSLMVNGDLTTDQQVIADCITQFYTGLYSEESGWRPKLDNFAFSMISAEDAAWLERPFGEEEVVGVLKAFNGDKAPGPDDFPMAFFQSCWDVVHNEVAAMEVKDFRPISLVGGMYKIFAKLLANRLKLALHKIISPSQNAFVQGRQILDFVLIANEVLDGRLKDGLPGVLCKLDIEKAYDHVNWEFLIYLLRRCGFPGKWCNWIWFCISTVRFLILVNGSPQGFFASSRGLRQGDPLSPLLFVIVMEMLSRLMDRATIGGYISGFAVGSGADPLVLSHLLFADDTLIFCNADQVQITHLRAVFSWFEAVSGLKVNLAKSEMVPVGVVPNLGSLVELMGCNIRSLPMTYLGLPLGANFNSKTIWNTVIEKMDKKLGEAQKMHLVNWNQICQPIQGGGLGVKNLRRFNKALRGKWLSRYGMERDAFWRKVVEIKYGSMWGGWCTEEGHGLHGVSVWKSILTWPLRCCTRSSFPLLEIRTLPGQPLCLLAMAPYIGMCVLLEMLRLGIGILGCLYGIDILSNLGWNGPRSAMLEQDGKEGFFCEVILSLLEPPSLGFPLRGIWKSKVPPRVAFFMWTAVLAKLPTIDNLRKRNMVIVNRCCLCRSAAESIDHLFLHCNMAKDLWDSVLFSFGVSWVMPCRVRGLVDCWQGGLGRQRNSLIWKAIPHCIMWCLWRERNLRSFEDLEMSYPALKMLFFRTLLSG</sequence>
<dbReference type="InterPro" id="IPR026960">
    <property type="entry name" value="RVT-Znf"/>
</dbReference>
<dbReference type="SUPFAM" id="SSF56672">
    <property type="entry name" value="DNA/RNA polymerases"/>
    <property type="match status" value="1"/>
</dbReference>
<feature type="region of interest" description="Disordered" evidence="1">
    <location>
        <begin position="322"/>
        <end position="346"/>
    </location>
</feature>
<feature type="region of interest" description="Disordered" evidence="1">
    <location>
        <begin position="448"/>
        <end position="467"/>
    </location>
</feature>
<dbReference type="PANTHER" id="PTHR33116:SF78">
    <property type="entry name" value="OS12G0587133 PROTEIN"/>
    <property type="match status" value="1"/>
</dbReference>
<dbReference type="EMBL" id="OIVN01005556">
    <property type="protein sequence ID" value="SPD22944.1"/>
    <property type="molecule type" value="Genomic_DNA"/>
</dbReference>